<dbReference type="SUPFAM" id="SSF48403">
    <property type="entry name" value="Ankyrin repeat"/>
    <property type="match status" value="1"/>
</dbReference>
<sequence length="289" mass="33123">MPIENNAPINVANNCENKSTSLHHACKKGDILFVKFLIKKGVNLNAQDRYGVTPLSIACINGSTAIVNLLIENNADLNMVDHFKISPLLLAVAHRRTTIIELLKKRGAQLFSPGDNEGIWAYLVEKSDRNEFAKRIIDEVFVQNRGEIKPASIQQHEALSAYWDDCKNRLQEMESLKKMVFGRVSLFSFCTLKNIHQLATMSRNEAIQKMMNQVDFINHYPYYGIEIKKKFEEARARNEMIDHIIMGLERKRLTKTGPLTGLEELDREILAYLNQDDLASFREAVHYSR</sequence>
<feature type="repeat" description="ANK" evidence="3">
    <location>
        <begin position="50"/>
        <end position="82"/>
    </location>
</feature>
<dbReference type="EMBL" id="AAQJ02000001">
    <property type="protein sequence ID" value="EDP46875.1"/>
    <property type="molecule type" value="Genomic_DNA"/>
</dbReference>
<evidence type="ECO:0000313" key="4">
    <source>
        <dbReference type="EMBL" id="EDP46875.1"/>
    </source>
</evidence>
<dbReference type="PANTHER" id="PTHR24171:SF8">
    <property type="entry name" value="BRCA1-ASSOCIATED RING DOMAIN PROTEIN 1"/>
    <property type="match status" value="1"/>
</dbReference>
<evidence type="ECO:0000313" key="5">
    <source>
        <dbReference type="Proteomes" id="UP000054075"/>
    </source>
</evidence>
<dbReference type="Proteomes" id="UP000054075">
    <property type="component" value="Unassembled WGS sequence"/>
</dbReference>
<evidence type="ECO:0000256" key="2">
    <source>
        <dbReference type="ARBA" id="ARBA00023043"/>
    </source>
</evidence>
<dbReference type="PANTHER" id="PTHR24171">
    <property type="entry name" value="ANKYRIN REPEAT DOMAIN-CONTAINING PROTEIN 39-RELATED"/>
    <property type="match status" value="1"/>
</dbReference>
<name>A8PK69_9COXI</name>
<dbReference type="Gene3D" id="1.25.40.20">
    <property type="entry name" value="Ankyrin repeat-containing domain"/>
    <property type="match status" value="1"/>
</dbReference>
<dbReference type="Pfam" id="PF12796">
    <property type="entry name" value="Ank_2"/>
    <property type="match status" value="1"/>
</dbReference>
<dbReference type="AlphaFoldDB" id="A8PK69"/>
<dbReference type="InterPro" id="IPR036770">
    <property type="entry name" value="Ankyrin_rpt-contain_sf"/>
</dbReference>
<keyword evidence="1" id="KW-0677">Repeat</keyword>
<dbReference type="GO" id="GO:0085020">
    <property type="term" value="P:protein K6-linked ubiquitination"/>
    <property type="evidence" value="ECO:0007669"/>
    <property type="project" value="TreeGrafter"/>
</dbReference>
<dbReference type="GO" id="GO:0004842">
    <property type="term" value="F:ubiquitin-protein transferase activity"/>
    <property type="evidence" value="ECO:0007669"/>
    <property type="project" value="TreeGrafter"/>
</dbReference>
<organism evidence="4 5">
    <name type="scientific">Rickettsiella grylli</name>
    <dbReference type="NCBI Taxonomy" id="59196"/>
    <lineage>
        <taxon>Bacteria</taxon>
        <taxon>Pseudomonadati</taxon>
        <taxon>Pseudomonadota</taxon>
        <taxon>Gammaproteobacteria</taxon>
        <taxon>Legionellales</taxon>
        <taxon>Coxiellaceae</taxon>
        <taxon>Rickettsiella</taxon>
    </lineage>
</organism>
<dbReference type="eggNOG" id="COG0666">
    <property type="taxonomic scope" value="Bacteria"/>
</dbReference>
<dbReference type="RefSeq" id="WP_006035840.1">
    <property type="nucleotide sequence ID" value="NZ_AAQJ02000001.1"/>
</dbReference>
<reference evidence="4" key="2">
    <citation type="submission" date="2007-10" db="EMBL/GenBank/DDBJ databases">
        <authorList>
            <person name="Myers G.S."/>
        </authorList>
    </citation>
    <scope>NUCLEOTIDE SEQUENCE [LARGE SCALE GENOMIC DNA]</scope>
</reference>
<comment type="caution">
    <text evidence="4">The sequence shown here is derived from an EMBL/GenBank/DDBJ whole genome shotgun (WGS) entry which is preliminary data.</text>
</comment>
<keyword evidence="2 3" id="KW-0040">ANK repeat</keyword>
<accession>A8PK69</accession>
<keyword evidence="5" id="KW-1185">Reference proteome</keyword>
<dbReference type="PROSITE" id="PS50088">
    <property type="entry name" value="ANK_REPEAT"/>
    <property type="match status" value="2"/>
</dbReference>
<dbReference type="STRING" id="59196.RICGR_0325"/>
<evidence type="ECO:0000256" key="3">
    <source>
        <dbReference type="PROSITE-ProRule" id="PRU00023"/>
    </source>
</evidence>
<dbReference type="PROSITE" id="PS50297">
    <property type="entry name" value="ANK_REP_REGION"/>
    <property type="match status" value="2"/>
</dbReference>
<protein>
    <submittedName>
        <fullName evidence="4">Ankyrin repeat protein</fullName>
    </submittedName>
</protein>
<proteinExistence type="predicted"/>
<dbReference type="SMART" id="SM00248">
    <property type="entry name" value="ANK"/>
    <property type="match status" value="3"/>
</dbReference>
<evidence type="ECO:0000256" key="1">
    <source>
        <dbReference type="ARBA" id="ARBA00022737"/>
    </source>
</evidence>
<feature type="repeat" description="ANK" evidence="3">
    <location>
        <begin position="17"/>
        <end position="49"/>
    </location>
</feature>
<dbReference type="InterPro" id="IPR002110">
    <property type="entry name" value="Ankyrin_rpt"/>
</dbReference>
<gene>
    <name evidence="4" type="ORF">RICGR_0325</name>
</gene>
<reference evidence="4" key="1">
    <citation type="submission" date="2006-04" db="EMBL/GenBank/DDBJ databases">
        <authorList>
            <person name="Seshadri R."/>
            <person name="Federici B.A."/>
        </authorList>
    </citation>
    <scope>NUCLEOTIDE SEQUENCE [LARGE SCALE GENOMIC DNA]</scope>
</reference>